<evidence type="ECO:0000256" key="1">
    <source>
        <dbReference type="SAM" id="MobiDB-lite"/>
    </source>
</evidence>
<dbReference type="Proteomes" id="UP000825729">
    <property type="component" value="Unassembled WGS sequence"/>
</dbReference>
<dbReference type="AlphaFoldDB" id="A0AAV7DQU0"/>
<dbReference type="EMBL" id="JAINDJ010000053">
    <property type="protein sequence ID" value="KAG9438599.1"/>
    <property type="molecule type" value="Genomic_DNA"/>
</dbReference>
<organism evidence="2 3">
    <name type="scientific">Aristolochia fimbriata</name>
    <name type="common">White veined hardy Dutchman's pipe vine</name>
    <dbReference type="NCBI Taxonomy" id="158543"/>
    <lineage>
        <taxon>Eukaryota</taxon>
        <taxon>Viridiplantae</taxon>
        <taxon>Streptophyta</taxon>
        <taxon>Embryophyta</taxon>
        <taxon>Tracheophyta</taxon>
        <taxon>Spermatophyta</taxon>
        <taxon>Magnoliopsida</taxon>
        <taxon>Magnoliidae</taxon>
        <taxon>Piperales</taxon>
        <taxon>Aristolochiaceae</taxon>
        <taxon>Aristolochia</taxon>
    </lineage>
</organism>
<feature type="compositionally biased region" description="Basic residues" evidence="1">
    <location>
        <begin position="164"/>
        <end position="176"/>
    </location>
</feature>
<feature type="region of interest" description="Disordered" evidence="1">
    <location>
        <begin position="1"/>
        <end position="204"/>
    </location>
</feature>
<evidence type="ECO:0000313" key="3">
    <source>
        <dbReference type="Proteomes" id="UP000825729"/>
    </source>
</evidence>
<proteinExistence type="predicted"/>
<reference evidence="2 3" key="1">
    <citation type="submission" date="2021-07" db="EMBL/GenBank/DDBJ databases">
        <title>The Aristolochia fimbriata genome: insights into angiosperm evolution, floral development and chemical biosynthesis.</title>
        <authorList>
            <person name="Jiao Y."/>
        </authorList>
    </citation>
    <scope>NUCLEOTIDE SEQUENCE [LARGE SCALE GENOMIC DNA]</scope>
    <source>
        <strain evidence="2">IBCAS-2021</strain>
        <tissue evidence="2">Leaf</tissue>
    </source>
</reference>
<feature type="compositionally biased region" description="Polar residues" evidence="1">
    <location>
        <begin position="1"/>
        <end position="18"/>
    </location>
</feature>
<name>A0AAV7DQU0_ARIFI</name>
<evidence type="ECO:0000313" key="2">
    <source>
        <dbReference type="EMBL" id="KAG9438599.1"/>
    </source>
</evidence>
<comment type="caution">
    <text evidence="2">The sequence shown here is derived from an EMBL/GenBank/DDBJ whole genome shotgun (WGS) entry which is preliminary data.</text>
</comment>
<sequence>MTTGRINQVASSRETATLQHADAKSASTGPGHRRSKAKVGRSDSLIIQPSPSDCRDSHGSMNTAAPGRFESTPGAETKPRGKGMPAPNKAAGGPGKVEGKTAPTRRRLIRPEAPLAKMSNESTTRTPPGSATPDAPPAWRSSKGAIGPHVQVKIGRGGTERSRRERGKIKNSKLGKRVAGPLGLSPARHRRAEGHRPTEARGKWPLHCASHAEGQAIAQSRWGNKPT</sequence>
<protein>
    <submittedName>
        <fullName evidence="2">Uncharacterized protein</fullName>
    </submittedName>
</protein>
<keyword evidence="3" id="KW-1185">Reference proteome</keyword>
<feature type="compositionally biased region" description="Polar residues" evidence="1">
    <location>
        <begin position="119"/>
        <end position="129"/>
    </location>
</feature>
<accession>A0AAV7DQU0</accession>
<gene>
    <name evidence="2" type="ORF">H6P81_021471</name>
</gene>